<evidence type="ECO:0000259" key="4">
    <source>
        <dbReference type="PROSITE" id="PS51194"/>
    </source>
</evidence>
<dbReference type="PROSITE" id="PS51192">
    <property type="entry name" value="HELICASE_ATP_BIND_1"/>
    <property type="match status" value="1"/>
</dbReference>
<dbReference type="GO" id="GO:0043138">
    <property type="term" value="F:3'-5' DNA helicase activity"/>
    <property type="evidence" value="ECO:0007669"/>
    <property type="project" value="TreeGrafter"/>
</dbReference>
<keyword evidence="5" id="KW-0347">Helicase</keyword>
<dbReference type="CDD" id="cd17923">
    <property type="entry name" value="DEXHc_Hrq1-like"/>
    <property type="match status" value="1"/>
</dbReference>
<reference evidence="5 6" key="1">
    <citation type="submission" date="2019-08" db="EMBL/GenBank/DDBJ databases">
        <title>Isolation and enrichment of carboxydotrophic bacteria from anaerobic sludge for the production of bio-based chemicals from syngas.</title>
        <authorList>
            <person name="Antares A.L."/>
            <person name="Moreira J."/>
            <person name="Diender M."/>
            <person name="Parshina S.N."/>
            <person name="Stams A.J.M."/>
            <person name="Alves M."/>
            <person name="Alves J.I."/>
            <person name="Sousa D.Z."/>
        </authorList>
    </citation>
    <scope>NUCLEOTIDE SEQUENCE [LARGE SCALE GENOMIC DNA]</scope>
    <source>
        <strain evidence="5 6">JM</strain>
    </source>
</reference>
<keyword evidence="5" id="KW-0378">Hydrolase</keyword>
<feature type="domain" description="Helicase C-terminal" evidence="4">
    <location>
        <begin position="928"/>
        <end position="1099"/>
    </location>
</feature>
<dbReference type="Pfam" id="PF00271">
    <property type="entry name" value="Helicase_C"/>
    <property type="match status" value="1"/>
</dbReference>
<dbReference type="PANTHER" id="PTHR47957:SF3">
    <property type="entry name" value="ATP-DEPENDENT HELICASE HRQ1"/>
    <property type="match status" value="1"/>
</dbReference>
<dbReference type="Proteomes" id="UP000322619">
    <property type="component" value="Unassembled WGS sequence"/>
</dbReference>
<dbReference type="Pfam" id="PF09369">
    <property type="entry name" value="MZB"/>
    <property type="match status" value="1"/>
</dbReference>
<dbReference type="Gene3D" id="3.40.50.300">
    <property type="entry name" value="P-loop containing nucleotide triphosphate hydrolases"/>
    <property type="match status" value="2"/>
</dbReference>
<evidence type="ECO:0000313" key="6">
    <source>
        <dbReference type="Proteomes" id="UP000322619"/>
    </source>
</evidence>
<keyword evidence="1" id="KW-0547">Nucleotide-binding</keyword>
<evidence type="ECO:0000256" key="2">
    <source>
        <dbReference type="ARBA" id="ARBA00022840"/>
    </source>
</evidence>
<dbReference type="InterPro" id="IPR018973">
    <property type="entry name" value="MZB"/>
</dbReference>
<evidence type="ECO:0000259" key="3">
    <source>
        <dbReference type="PROSITE" id="PS51192"/>
    </source>
</evidence>
<dbReference type="GO" id="GO:0036297">
    <property type="term" value="P:interstrand cross-link repair"/>
    <property type="evidence" value="ECO:0007669"/>
    <property type="project" value="TreeGrafter"/>
</dbReference>
<dbReference type="InterPro" id="IPR014001">
    <property type="entry name" value="Helicase_ATP-bd"/>
</dbReference>
<evidence type="ECO:0000256" key="1">
    <source>
        <dbReference type="ARBA" id="ARBA00022741"/>
    </source>
</evidence>
<dbReference type="GO" id="GO:0005524">
    <property type="term" value="F:ATP binding"/>
    <property type="evidence" value="ECO:0007669"/>
    <property type="project" value="UniProtKB-KW"/>
</dbReference>
<feature type="domain" description="Helicase ATP-binding" evidence="3">
    <location>
        <begin position="98"/>
        <end position="312"/>
    </location>
</feature>
<dbReference type="InterPro" id="IPR001650">
    <property type="entry name" value="Helicase_C-like"/>
</dbReference>
<dbReference type="InterPro" id="IPR027417">
    <property type="entry name" value="P-loop_NTPase"/>
</dbReference>
<dbReference type="SMART" id="SM00490">
    <property type="entry name" value="HELICc"/>
    <property type="match status" value="1"/>
</dbReference>
<dbReference type="PANTHER" id="PTHR47957">
    <property type="entry name" value="ATP-DEPENDENT HELICASE HRQ1"/>
    <property type="match status" value="1"/>
</dbReference>
<accession>A0A5D0WL96</accession>
<sequence length="1694" mass="194160">MSMNPIMTTENIRDEYTKYLKSMFLFKDEGLRKSADVAIDQGKDDLVKGPYLESTAMYESGKTLNELIEEGKLHQQFKRLVPFLGEFPLYLHQEKAIEKVAVQGKNMIVSTGTGSGKTECFLIPILNYLVEQNAKGELTPGVRALIIYPMNALANDQLKRLRAILKEFPEITFGRYTGETKQNQQDAIDNFKKMNPGQPILDNEILSRDEMLDSPPHILLTNYAMLEFLLLRPNTNVFFDGIHSDHWKYIVLDEAHVYSGALGSEISYLIARLKDRIVGGKKGKINFIATSATLGGGVETIDDVVKYAEDLFGEDFDKDSLIKSVRLKTVKKTDVIKPGIDSYQKILALTEVYQGKDLAQEINSLKIYKPVQLKDETFEVLYEVLIQDYYINRLKCVIETKTLLIKDAVNSVFGIANSETIAAFLALVDLAARAKKEDNSEVLLPARYHTFSRAIEGAFLQLYPSKKMFLNRKEYDLVGNEQIRVFELANCQRCGQEYLIGKIKDGYLVQSSGFSVGDNNGRMEYFLLKDTYAEIEIDEDSVIDDESPGKDIQINNTTEYLLCVKCGKLQINNKKANKDCCSQPKQIRIYKVNCQGSINVCLDCGSAGRSIVKRLVTADAPTTEMLARTLYQNIPVMQESAPTQVVKSNPIKGGLFSDIDIFGVKDIKIEKETNGRKLLAFSDSRKEAAYFATYMDIRYNSYLWRKIIMDALDSLESREVTFKKLHTSVYKSVEVQKDLLIDSSDDLDETISAYIMYELMSYERLVGLEGVGLLSFEFPKPSWWQESIALCELNSEETWQIVEQVFHSIRIYRGLDFPDDLKPDNTLFGVRNKQMYFRYCEANPNKGIMSIKPKEKYSNMRYDYLLKIFHEKGHTVEKAREYATEFLEKIFNDTNFIDMLMKDNTYIATHLKDEGIVYQLNHNKWLFRLNKKIYRCNKCGKTTTININDVCPTYRCNGQLEEYSQKVSRNSYYSDIYNTIKKIPMRIKEHTAQLSTQHASEIQTDFEKGDVNVLSCSTTFEMGVDVGSLEAVFLRNIPPETANYVQRAGRAGRRTASTAYILTYAKRRSHDLYYFNNPEKIIEGVIKVPYIEKGNDKIAFRHMCSVVFSWLFRKEEIYFKNVSAMFALNEDYPSIDEKLREELSLEPVEIVNSLKNILTTDLQKMFEIENWTWVEDKLLYESGNLLLSKTKWEEDINDIIKIKEENYKKGYRIDAISKMLSTFLEKSVIDFLASNNVLPRYGFPIDSVNLDTLHIGEASKNVNLSRDMKMAISEFAPGNKVIANGKMWESYAINLSRTKGWPTYLYGICEECHTIFKEPCDYNLKLTDVDDEKKFCKKEGCHSPIKLHKFIKPIFGFSTNNNKPEKPSLVKPMSTYGSKVFFHKFDENDKNINDVIEYNGCTVNYTYSPRGNLFIVNQGKYGAGFRICDRCGFATADERDNKHPHKNKYGEKCTQEYLKRIDLGHEIITDIVDIELPNLTIQGGENFYYSVLYALIEGAVGYLGIDRREIDGCLNYTTESLTPSFILFDQVPGGAGHVKKIGKELDKVLVEAKKRVDGSCGCGEETSCYGCLRNYSNQIYHDVLKRGLALKFFRALDNPTVVSNQGTEDDSNLFETLMKYCAENKYEIPVEGYEIELDDEMPIAEFAFETSKIALFLSSQEKEKMQYANQGWSTYYIEDTSRDQIIEMLKEVRN</sequence>
<dbReference type="RefSeq" id="WP_148637856.1">
    <property type="nucleotide sequence ID" value="NZ_VSLA01000024.1"/>
</dbReference>
<dbReference type="SMART" id="SM00487">
    <property type="entry name" value="DEXDc"/>
    <property type="match status" value="1"/>
</dbReference>
<gene>
    <name evidence="5" type="ORF">FXB42_11200</name>
</gene>
<keyword evidence="2" id="KW-0067">ATP-binding</keyword>
<dbReference type="InterPro" id="IPR011545">
    <property type="entry name" value="DEAD/DEAH_box_helicase_dom"/>
</dbReference>
<dbReference type="GO" id="GO:0006289">
    <property type="term" value="P:nucleotide-excision repair"/>
    <property type="evidence" value="ECO:0007669"/>
    <property type="project" value="TreeGrafter"/>
</dbReference>
<dbReference type="EMBL" id="VSLA01000024">
    <property type="protein sequence ID" value="TYC84886.1"/>
    <property type="molecule type" value="Genomic_DNA"/>
</dbReference>
<comment type="caution">
    <text evidence="5">The sequence shown here is derived from an EMBL/GenBank/DDBJ whole genome shotgun (WGS) entry which is preliminary data.</text>
</comment>
<name>A0A5D0WL96_9FIRM</name>
<dbReference type="Pfam" id="PF00270">
    <property type="entry name" value="DEAD"/>
    <property type="match status" value="1"/>
</dbReference>
<evidence type="ECO:0000313" key="5">
    <source>
        <dbReference type="EMBL" id="TYC84886.1"/>
    </source>
</evidence>
<proteinExistence type="predicted"/>
<dbReference type="GO" id="GO:0003676">
    <property type="term" value="F:nucleic acid binding"/>
    <property type="evidence" value="ECO:0007669"/>
    <property type="project" value="InterPro"/>
</dbReference>
<protein>
    <submittedName>
        <fullName evidence="5">DEAD/DEAH box helicase</fullName>
    </submittedName>
</protein>
<dbReference type="PROSITE" id="PS51194">
    <property type="entry name" value="HELICASE_CTER"/>
    <property type="match status" value="1"/>
</dbReference>
<organism evidence="5 6">
    <name type="scientific">Acetobacterium wieringae</name>
    <dbReference type="NCBI Taxonomy" id="52694"/>
    <lineage>
        <taxon>Bacteria</taxon>
        <taxon>Bacillati</taxon>
        <taxon>Bacillota</taxon>
        <taxon>Clostridia</taxon>
        <taxon>Eubacteriales</taxon>
        <taxon>Eubacteriaceae</taxon>
        <taxon>Acetobacterium</taxon>
    </lineage>
</organism>
<dbReference type="SUPFAM" id="SSF52540">
    <property type="entry name" value="P-loop containing nucleoside triphosphate hydrolases"/>
    <property type="match status" value="2"/>
</dbReference>